<dbReference type="EMBL" id="JAKEIP010000274">
    <property type="protein sequence ID" value="MCF1599134.1"/>
    <property type="molecule type" value="Genomic_DNA"/>
</dbReference>
<keyword evidence="3" id="KW-1185">Reference proteome</keyword>
<evidence type="ECO:0000313" key="2">
    <source>
        <dbReference type="EMBL" id="MCF1599134.1"/>
    </source>
</evidence>
<dbReference type="AlphaFoldDB" id="A0A9X1Q735"/>
<sequence length="73" mass="7354">MKDTPGWASPGSAASDGQEPGASGPAEPTDRPDPAQQPGTDPQDSGPKWSKDQPPPGQWSAPTAPQAPGQTPP</sequence>
<dbReference type="Proteomes" id="UP001139384">
    <property type="component" value="Unassembled WGS sequence"/>
</dbReference>
<feature type="compositionally biased region" description="Low complexity" evidence="1">
    <location>
        <begin position="61"/>
        <end position="73"/>
    </location>
</feature>
<comment type="caution">
    <text evidence="2">The sequence shown here is derived from an EMBL/GenBank/DDBJ whole genome shotgun (WGS) entry which is preliminary data.</text>
</comment>
<protein>
    <submittedName>
        <fullName evidence="2">Uncharacterized protein</fullName>
    </submittedName>
</protein>
<reference evidence="2" key="1">
    <citation type="submission" date="2022-01" db="EMBL/GenBank/DDBJ databases">
        <title>Draft Genome Sequences of Seven Type Strains of the Genus Streptomyces.</title>
        <authorList>
            <person name="Aziz S."/>
            <person name="Coretto E."/>
            <person name="Chronakova A."/>
            <person name="Sproer C."/>
            <person name="Huber K."/>
            <person name="Nouioui I."/>
            <person name="Gross H."/>
        </authorList>
    </citation>
    <scope>NUCLEOTIDE SEQUENCE</scope>
    <source>
        <strain evidence="2">DSM 103493</strain>
    </source>
</reference>
<feature type="non-terminal residue" evidence="2">
    <location>
        <position position="73"/>
    </location>
</feature>
<evidence type="ECO:0000256" key="1">
    <source>
        <dbReference type="SAM" id="MobiDB-lite"/>
    </source>
</evidence>
<organism evidence="2 3">
    <name type="scientific">Streptomyces muensis</name>
    <dbReference type="NCBI Taxonomy" id="1077944"/>
    <lineage>
        <taxon>Bacteria</taxon>
        <taxon>Bacillati</taxon>
        <taxon>Actinomycetota</taxon>
        <taxon>Actinomycetes</taxon>
        <taxon>Kitasatosporales</taxon>
        <taxon>Streptomycetaceae</taxon>
        <taxon>Streptomyces</taxon>
    </lineage>
</organism>
<name>A0A9X1Q735_STRM4</name>
<proteinExistence type="predicted"/>
<evidence type="ECO:0000313" key="3">
    <source>
        <dbReference type="Proteomes" id="UP001139384"/>
    </source>
</evidence>
<gene>
    <name evidence="2" type="ORF">L0P92_37115</name>
</gene>
<accession>A0A9X1Q735</accession>
<feature type="region of interest" description="Disordered" evidence="1">
    <location>
        <begin position="1"/>
        <end position="73"/>
    </location>
</feature>